<keyword evidence="4" id="KW-0472">Membrane</keyword>
<evidence type="ECO:0000256" key="5">
    <source>
        <dbReference type="SAM" id="MobiDB-lite"/>
    </source>
</evidence>
<dbReference type="AlphaFoldDB" id="A0A844ZZ60"/>
<comment type="subcellular location">
    <subcellularLocation>
        <location evidence="1">Membrane</location>
        <topology evidence="1">Single-pass membrane protein</topology>
    </subcellularLocation>
</comment>
<dbReference type="SUPFAM" id="SSF74653">
    <property type="entry name" value="TolA/TonB C-terminal domain"/>
    <property type="match status" value="1"/>
</dbReference>
<feature type="signal peptide" evidence="6">
    <location>
        <begin position="1"/>
        <end position="21"/>
    </location>
</feature>
<dbReference type="OrthoDB" id="7585155at2"/>
<dbReference type="GO" id="GO:0055085">
    <property type="term" value="P:transmembrane transport"/>
    <property type="evidence" value="ECO:0007669"/>
    <property type="project" value="InterPro"/>
</dbReference>
<keyword evidence="6" id="KW-0732">Signal</keyword>
<dbReference type="PROSITE" id="PS52015">
    <property type="entry name" value="TONB_CTD"/>
    <property type="match status" value="1"/>
</dbReference>
<reference evidence="8 9" key="1">
    <citation type="submission" date="2019-12" db="EMBL/GenBank/DDBJ databases">
        <title>Genomic-based taxomic classification of the family Erythrobacteraceae.</title>
        <authorList>
            <person name="Xu L."/>
        </authorList>
    </citation>
    <scope>NUCLEOTIDE SEQUENCE [LARGE SCALE GENOMIC DNA]</scope>
    <source>
        <strain evidence="8 9">RC4-10-4</strain>
    </source>
</reference>
<evidence type="ECO:0000259" key="7">
    <source>
        <dbReference type="PROSITE" id="PS52015"/>
    </source>
</evidence>
<evidence type="ECO:0000256" key="6">
    <source>
        <dbReference type="SAM" id="SignalP"/>
    </source>
</evidence>
<dbReference type="InterPro" id="IPR006260">
    <property type="entry name" value="TonB/TolA_C"/>
</dbReference>
<evidence type="ECO:0000313" key="9">
    <source>
        <dbReference type="Proteomes" id="UP000460626"/>
    </source>
</evidence>
<dbReference type="Gene3D" id="3.30.1150.10">
    <property type="match status" value="1"/>
</dbReference>
<evidence type="ECO:0000256" key="4">
    <source>
        <dbReference type="ARBA" id="ARBA00023136"/>
    </source>
</evidence>
<gene>
    <name evidence="8" type="ORF">GRI62_05185</name>
</gene>
<keyword evidence="3" id="KW-1133">Transmembrane helix</keyword>
<protein>
    <submittedName>
        <fullName evidence="8">TonB family protein</fullName>
    </submittedName>
</protein>
<dbReference type="EMBL" id="WTYH01000001">
    <property type="protein sequence ID" value="MXO92998.1"/>
    <property type="molecule type" value="Genomic_DNA"/>
</dbReference>
<dbReference type="RefSeq" id="WP_131452315.1">
    <property type="nucleotide sequence ID" value="NZ_BMJK01000001.1"/>
</dbReference>
<dbReference type="NCBIfam" id="TIGR01352">
    <property type="entry name" value="tonB_Cterm"/>
    <property type="match status" value="1"/>
</dbReference>
<name>A0A844ZZ60_9SPHN</name>
<evidence type="ECO:0000256" key="2">
    <source>
        <dbReference type="ARBA" id="ARBA00022692"/>
    </source>
</evidence>
<sequence>MRSHIATVVAALSLTCPLAAAAQDTSGTSPRPLASPGEWIDPQDYPAEALRQNAAGVTGVRLQIDPRGMVRKCTVVSSSGHAILDDTACLRLEQRGEFEPARDGEGNRTDSTWSTSVVWALPEAVRLPLPEEAHIEFTVDIDQTGAVTQCTVLALDLPENGPREDPCANQPDYYPATDEAGNPIPLRVRFRMELTREDAAR</sequence>
<evidence type="ECO:0000256" key="3">
    <source>
        <dbReference type="ARBA" id="ARBA00022989"/>
    </source>
</evidence>
<evidence type="ECO:0000313" key="8">
    <source>
        <dbReference type="EMBL" id="MXO92998.1"/>
    </source>
</evidence>
<proteinExistence type="predicted"/>
<dbReference type="Proteomes" id="UP000460626">
    <property type="component" value="Unassembled WGS sequence"/>
</dbReference>
<accession>A0A844ZZ60</accession>
<dbReference type="InterPro" id="IPR037682">
    <property type="entry name" value="TonB_C"/>
</dbReference>
<keyword evidence="2" id="KW-0812">Transmembrane</keyword>
<comment type="caution">
    <text evidence="8">The sequence shown here is derived from an EMBL/GenBank/DDBJ whole genome shotgun (WGS) entry which is preliminary data.</text>
</comment>
<feature type="region of interest" description="Disordered" evidence="5">
    <location>
        <begin position="22"/>
        <end position="43"/>
    </location>
</feature>
<dbReference type="Pfam" id="PF03544">
    <property type="entry name" value="TonB_C"/>
    <property type="match status" value="1"/>
</dbReference>
<keyword evidence="9" id="KW-1185">Reference proteome</keyword>
<feature type="domain" description="TonB C-terminal" evidence="7">
    <location>
        <begin position="30"/>
        <end position="128"/>
    </location>
</feature>
<organism evidence="8 9">
    <name type="scientific">Aurantiacibacter arachoides</name>
    <dbReference type="NCBI Taxonomy" id="1850444"/>
    <lineage>
        <taxon>Bacteria</taxon>
        <taxon>Pseudomonadati</taxon>
        <taxon>Pseudomonadota</taxon>
        <taxon>Alphaproteobacteria</taxon>
        <taxon>Sphingomonadales</taxon>
        <taxon>Erythrobacteraceae</taxon>
        <taxon>Aurantiacibacter</taxon>
    </lineage>
</organism>
<feature type="chain" id="PRO_5032432656" evidence="6">
    <location>
        <begin position="22"/>
        <end position="201"/>
    </location>
</feature>
<evidence type="ECO:0000256" key="1">
    <source>
        <dbReference type="ARBA" id="ARBA00004167"/>
    </source>
</evidence>
<dbReference type="GO" id="GO:0016020">
    <property type="term" value="C:membrane"/>
    <property type="evidence" value="ECO:0007669"/>
    <property type="project" value="UniProtKB-SubCell"/>
</dbReference>